<comment type="similarity">
    <text evidence="1">Belongs to the CDR2 family.</text>
</comment>
<dbReference type="InterPro" id="IPR026079">
    <property type="entry name" value="CDR2"/>
</dbReference>
<sequence>MSKNLEVVNCIEDMMDSTRSSVFLPGKEEYRRDNDIVLAAELGKVLLDRNRSLEQALQESRLSEQEKTAEIKFLVEQLAYLRESSLQKSAFADQADCYNQELDRNNRRLVQEMMADKRKIERMSVKIARLEEQVTNLLDRLAEYESVDGPRHSLHSGTRPSSGSSDRRNMDPTQFTPSSITASSDYPQIFIDDEFVDQPQLGAYLSRDTLKPSSPEYTRQLAAPYLRLPCPSRKDSSQLSYSSPCLLQMDIKEPASVLNKTFNLTRGSRVSTKTHDRNGDQLMPQQVYDILEEYALSPHVQPHRPSSEINGGKYDRMEQDSRDLRSLLDDASFLRSISEIDALKLHYQIPNLTASDYQPGYRQLFRETFKMLHDLKETPRKSSR</sequence>
<name>A0AAV2TIX5_CALDB</name>
<accession>A0AAV2TIX5</accession>
<evidence type="ECO:0000313" key="5">
    <source>
        <dbReference type="EMBL" id="CAL5137427.1"/>
    </source>
</evidence>
<evidence type="ECO:0000256" key="3">
    <source>
        <dbReference type="SAM" id="Coils"/>
    </source>
</evidence>
<dbReference type="PANTHER" id="PTHR19232">
    <property type="entry name" value="CENTROCORTIN FAMILY MEMBER"/>
    <property type="match status" value="1"/>
</dbReference>
<reference evidence="5" key="1">
    <citation type="submission" date="2024-06" db="EMBL/GenBank/DDBJ databases">
        <authorList>
            <person name="Liu X."/>
            <person name="Lenzi L."/>
            <person name="Haldenby T S."/>
            <person name="Uol C."/>
        </authorList>
    </citation>
    <scope>NUCLEOTIDE SEQUENCE</scope>
</reference>
<proteinExistence type="inferred from homology"/>
<gene>
    <name evidence="5" type="ORF">CDAUBV1_LOCUS11738</name>
</gene>
<feature type="region of interest" description="Disordered" evidence="4">
    <location>
        <begin position="148"/>
        <end position="181"/>
    </location>
</feature>
<keyword evidence="2 3" id="KW-0175">Coiled coil</keyword>
<evidence type="ECO:0000256" key="2">
    <source>
        <dbReference type="ARBA" id="ARBA00023054"/>
    </source>
</evidence>
<feature type="compositionally biased region" description="Polar residues" evidence="4">
    <location>
        <begin position="171"/>
        <end position="181"/>
    </location>
</feature>
<dbReference type="AlphaFoldDB" id="A0AAV2TIX5"/>
<evidence type="ECO:0000313" key="6">
    <source>
        <dbReference type="Proteomes" id="UP001497525"/>
    </source>
</evidence>
<evidence type="ECO:0008006" key="7">
    <source>
        <dbReference type="Google" id="ProtNLM"/>
    </source>
</evidence>
<dbReference type="PANTHER" id="PTHR19232:SF7">
    <property type="entry name" value="CENTROCORTIN, ISOFORM A"/>
    <property type="match status" value="1"/>
</dbReference>
<organism evidence="5 6">
    <name type="scientific">Calicophoron daubneyi</name>
    <name type="common">Rumen fluke</name>
    <name type="synonym">Paramphistomum daubneyi</name>
    <dbReference type="NCBI Taxonomy" id="300641"/>
    <lineage>
        <taxon>Eukaryota</taxon>
        <taxon>Metazoa</taxon>
        <taxon>Spiralia</taxon>
        <taxon>Lophotrochozoa</taxon>
        <taxon>Platyhelminthes</taxon>
        <taxon>Trematoda</taxon>
        <taxon>Digenea</taxon>
        <taxon>Plagiorchiida</taxon>
        <taxon>Pronocephalata</taxon>
        <taxon>Paramphistomoidea</taxon>
        <taxon>Paramphistomidae</taxon>
        <taxon>Calicophoron</taxon>
    </lineage>
</organism>
<feature type="compositionally biased region" description="Polar residues" evidence="4">
    <location>
        <begin position="155"/>
        <end position="164"/>
    </location>
</feature>
<dbReference type="EMBL" id="CAXLJL010000390">
    <property type="protein sequence ID" value="CAL5137427.1"/>
    <property type="molecule type" value="Genomic_DNA"/>
</dbReference>
<comment type="caution">
    <text evidence="5">The sequence shown here is derived from an EMBL/GenBank/DDBJ whole genome shotgun (WGS) entry which is preliminary data.</text>
</comment>
<protein>
    <recommendedName>
        <fullName evidence="7">HAP1 N-terminal domain-containing protein</fullName>
    </recommendedName>
</protein>
<evidence type="ECO:0000256" key="4">
    <source>
        <dbReference type="SAM" id="MobiDB-lite"/>
    </source>
</evidence>
<evidence type="ECO:0000256" key="1">
    <source>
        <dbReference type="ARBA" id="ARBA00009019"/>
    </source>
</evidence>
<dbReference type="Proteomes" id="UP001497525">
    <property type="component" value="Unassembled WGS sequence"/>
</dbReference>
<feature type="coiled-coil region" evidence="3">
    <location>
        <begin position="99"/>
        <end position="147"/>
    </location>
</feature>